<sequence length="238" mass="27068">MIAAHVVNAQNKHLYENEFDEFLRRRHDFFVHQKHWRPPSPDGRELDQFDTDAATYLLGIEGGRVVTSARLSPTSEPHMVSEIFPHMCEKSGVPRRADWAEWTRTFVVPDKRSTGLRGTLTQLCCAVMEYALNEGLSAVGGVQETYFMPHHGALKWRAEPMGMALEENGEWYIVAYIEVNEAALASVREILRIEHSLLVRRGVQIPFVAVNNSSQILEAENRNSVSDQFRLAELPVHT</sequence>
<comment type="catalytic activity">
    <reaction evidence="6">
        <text>a fatty acyl-[ACP] + S-adenosyl-L-methionine = an N-acyl-L-homoserine lactone + S-methyl-5'-thioadenosine + holo-[ACP] + H(+)</text>
        <dbReference type="Rhea" id="RHEA:10096"/>
        <dbReference type="Rhea" id="RHEA-COMP:9685"/>
        <dbReference type="Rhea" id="RHEA-COMP:14125"/>
        <dbReference type="ChEBI" id="CHEBI:15378"/>
        <dbReference type="ChEBI" id="CHEBI:17509"/>
        <dbReference type="ChEBI" id="CHEBI:55474"/>
        <dbReference type="ChEBI" id="CHEBI:59789"/>
        <dbReference type="ChEBI" id="CHEBI:64479"/>
        <dbReference type="ChEBI" id="CHEBI:138651"/>
        <dbReference type="EC" id="2.3.1.184"/>
    </reaction>
</comment>
<keyword evidence="4 5" id="KW-0071">Autoinducer synthesis</keyword>
<evidence type="ECO:0000313" key="7">
    <source>
        <dbReference type="EMBL" id="SDA99283.1"/>
    </source>
</evidence>
<keyword evidence="2 6" id="KW-0808">Transferase</keyword>
<accession>A0A1G5ZYG1</accession>
<dbReference type="SUPFAM" id="SSF55729">
    <property type="entry name" value="Acyl-CoA N-acyltransferases (Nat)"/>
    <property type="match status" value="1"/>
</dbReference>
<dbReference type="InterPro" id="IPR001690">
    <property type="entry name" value="Autoind_synthase"/>
</dbReference>
<gene>
    <name evidence="7" type="ORF">SAMN02927914_06526</name>
</gene>
<evidence type="ECO:0000256" key="2">
    <source>
        <dbReference type="ARBA" id="ARBA00022679"/>
    </source>
</evidence>
<dbReference type="PANTHER" id="PTHR39322:SF1">
    <property type="entry name" value="ISOVALERYL-HOMOSERINE LACTONE SYNTHASE"/>
    <property type="match status" value="1"/>
</dbReference>
<reference evidence="7 8" key="1">
    <citation type="submission" date="2016-10" db="EMBL/GenBank/DDBJ databases">
        <authorList>
            <person name="de Groot N.N."/>
        </authorList>
    </citation>
    <scope>NUCLEOTIDE SEQUENCE [LARGE SCALE GENOMIC DNA]</scope>
    <source>
        <strain evidence="7 8">CGMCC 1.12097</strain>
    </source>
</reference>
<dbReference type="STRING" id="1165689.SAMN02927914_06526"/>
<proteinExistence type="inferred from homology"/>
<dbReference type="Proteomes" id="UP000198588">
    <property type="component" value="Unassembled WGS sequence"/>
</dbReference>
<dbReference type="InterPro" id="IPR016181">
    <property type="entry name" value="Acyl_CoA_acyltransferase"/>
</dbReference>
<evidence type="ECO:0000256" key="3">
    <source>
        <dbReference type="ARBA" id="ARBA00022691"/>
    </source>
</evidence>
<evidence type="ECO:0000313" key="8">
    <source>
        <dbReference type="Proteomes" id="UP000198588"/>
    </source>
</evidence>
<dbReference type="Gene3D" id="3.40.630.30">
    <property type="match status" value="1"/>
</dbReference>
<comment type="similarity">
    <text evidence="5 6">Belongs to the autoinducer synthase family.</text>
</comment>
<dbReference type="AlphaFoldDB" id="A0A1G5ZYG1"/>
<dbReference type="PROSITE" id="PS51187">
    <property type="entry name" value="AUTOINDUCER_SYNTH_2"/>
    <property type="match status" value="1"/>
</dbReference>
<dbReference type="EMBL" id="FMXM01000041">
    <property type="protein sequence ID" value="SDA99283.1"/>
    <property type="molecule type" value="Genomic_DNA"/>
</dbReference>
<dbReference type="PANTHER" id="PTHR39322">
    <property type="entry name" value="ACYL-HOMOSERINE-LACTONE SYNTHASE"/>
    <property type="match status" value="1"/>
</dbReference>
<evidence type="ECO:0000256" key="6">
    <source>
        <dbReference type="RuleBase" id="RU361135"/>
    </source>
</evidence>
<keyword evidence="3 6" id="KW-0949">S-adenosyl-L-methionine</keyword>
<keyword evidence="1 5" id="KW-0673">Quorum sensing</keyword>
<dbReference type="PRINTS" id="PR01549">
    <property type="entry name" value="AUTOINDCRSYN"/>
</dbReference>
<organism evidence="7 8">
    <name type="scientific">Mesorhizobium qingshengii</name>
    <dbReference type="NCBI Taxonomy" id="1165689"/>
    <lineage>
        <taxon>Bacteria</taxon>
        <taxon>Pseudomonadati</taxon>
        <taxon>Pseudomonadota</taxon>
        <taxon>Alphaproteobacteria</taxon>
        <taxon>Hyphomicrobiales</taxon>
        <taxon>Phyllobacteriaceae</taxon>
        <taxon>Mesorhizobium</taxon>
    </lineage>
</organism>
<dbReference type="GO" id="GO:0007165">
    <property type="term" value="P:signal transduction"/>
    <property type="evidence" value="ECO:0007669"/>
    <property type="project" value="TreeGrafter"/>
</dbReference>
<dbReference type="RefSeq" id="WP_240565321.1">
    <property type="nucleotide sequence ID" value="NZ_FMXM01000041.1"/>
</dbReference>
<evidence type="ECO:0000256" key="5">
    <source>
        <dbReference type="PROSITE-ProRule" id="PRU00533"/>
    </source>
</evidence>
<dbReference type="EC" id="2.3.1.184" evidence="6"/>
<name>A0A1G5ZYG1_9HYPH</name>
<evidence type="ECO:0000256" key="1">
    <source>
        <dbReference type="ARBA" id="ARBA00022654"/>
    </source>
</evidence>
<dbReference type="GO" id="GO:0009372">
    <property type="term" value="P:quorum sensing"/>
    <property type="evidence" value="ECO:0007669"/>
    <property type="project" value="UniProtKB-UniRule"/>
</dbReference>
<protein>
    <recommendedName>
        <fullName evidence="6">Acyl-homoserine-lactone synthase</fullName>
        <ecNumber evidence="6">2.3.1.184</ecNumber>
    </recommendedName>
    <alternativeName>
        <fullName evidence="6">Autoinducer synthesis protein</fullName>
    </alternativeName>
</protein>
<dbReference type="GO" id="GO:0061579">
    <property type="term" value="F:N-acyl homoserine lactone synthase activity"/>
    <property type="evidence" value="ECO:0007669"/>
    <property type="project" value="UniProtKB-UniRule"/>
</dbReference>
<evidence type="ECO:0000256" key="4">
    <source>
        <dbReference type="ARBA" id="ARBA00022929"/>
    </source>
</evidence>
<dbReference type="Pfam" id="PF00765">
    <property type="entry name" value="Autoind_synth"/>
    <property type="match status" value="1"/>
</dbReference>